<sequence length="104" mass="11285">MPHAHGSRGGYRATFTDGVLEHRFTGVAQQSDSTTTEYTSDGIRGRAPEGDSSYTAMIDHVLACLRGEADNRIAPESVLATVQLTLDIHESVRSGIAELRVSRR</sequence>
<evidence type="ECO:0000313" key="2">
    <source>
        <dbReference type="EMBL" id="RDI68497.1"/>
    </source>
</evidence>
<evidence type="ECO:0000313" key="3">
    <source>
        <dbReference type="Proteomes" id="UP000254869"/>
    </source>
</evidence>
<evidence type="ECO:0000256" key="1">
    <source>
        <dbReference type="SAM" id="MobiDB-lite"/>
    </source>
</evidence>
<protein>
    <submittedName>
        <fullName evidence="2">Uncharacterized protein</fullName>
    </submittedName>
</protein>
<name>A0A370ICP2_9NOCA</name>
<gene>
    <name evidence="2" type="ORF">DFR76_10132</name>
</gene>
<keyword evidence="3" id="KW-1185">Reference proteome</keyword>
<dbReference type="Proteomes" id="UP000254869">
    <property type="component" value="Unassembled WGS sequence"/>
</dbReference>
<feature type="region of interest" description="Disordered" evidence="1">
    <location>
        <begin position="26"/>
        <end position="51"/>
    </location>
</feature>
<comment type="caution">
    <text evidence="2">The sequence shown here is derived from an EMBL/GenBank/DDBJ whole genome shotgun (WGS) entry which is preliminary data.</text>
</comment>
<reference evidence="2 3" key="1">
    <citation type="submission" date="2018-07" db="EMBL/GenBank/DDBJ databases">
        <title>Genomic Encyclopedia of Type Strains, Phase IV (KMG-IV): sequencing the most valuable type-strain genomes for metagenomic binning, comparative biology and taxonomic classification.</title>
        <authorList>
            <person name="Goeker M."/>
        </authorList>
    </citation>
    <scope>NUCLEOTIDE SEQUENCE [LARGE SCALE GENOMIC DNA]</scope>
    <source>
        <strain evidence="2 3">DSM 44290</strain>
    </source>
</reference>
<dbReference type="STRING" id="1210086.GCA_001613105_04881"/>
<dbReference type="EMBL" id="QQBC01000001">
    <property type="protein sequence ID" value="RDI68497.1"/>
    <property type="molecule type" value="Genomic_DNA"/>
</dbReference>
<organism evidence="2 3">
    <name type="scientific">Nocardia pseudobrasiliensis</name>
    <dbReference type="NCBI Taxonomy" id="45979"/>
    <lineage>
        <taxon>Bacteria</taxon>
        <taxon>Bacillati</taxon>
        <taxon>Actinomycetota</taxon>
        <taxon>Actinomycetes</taxon>
        <taxon>Mycobacteriales</taxon>
        <taxon>Nocardiaceae</taxon>
        <taxon>Nocardia</taxon>
    </lineage>
</organism>
<feature type="compositionally biased region" description="Polar residues" evidence="1">
    <location>
        <begin position="27"/>
        <end position="39"/>
    </location>
</feature>
<dbReference type="Gene3D" id="3.30.360.10">
    <property type="entry name" value="Dihydrodipicolinate Reductase, domain 2"/>
    <property type="match status" value="1"/>
</dbReference>
<accession>A0A370ICP2</accession>
<dbReference type="AlphaFoldDB" id="A0A370ICP2"/>
<proteinExistence type="predicted"/>